<evidence type="ECO:0000313" key="5">
    <source>
        <dbReference type="Proteomes" id="UP001549119"/>
    </source>
</evidence>
<accession>A0ABV2NNU0</accession>
<feature type="region of interest" description="Disordered" evidence="1">
    <location>
        <begin position="357"/>
        <end position="382"/>
    </location>
</feature>
<feature type="domain" description="Acyltransferase 3" evidence="3">
    <location>
        <begin position="5"/>
        <end position="343"/>
    </location>
</feature>
<proteinExistence type="predicted"/>
<dbReference type="Proteomes" id="UP001549119">
    <property type="component" value="Unassembled WGS sequence"/>
</dbReference>
<feature type="transmembrane region" description="Helical" evidence="2">
    <location>
        <begin position="168"/>
        <end position="189"/>
    </location>
</feature>
<evidence type="ECO:0000313" key="4">
    <source>
        <dbReference type="EMBL" id="MET3868196.1"/>
    </source>
</evidence>
<dbReference type="PANTHER" id="PTHR23028">
    <property type="entry name" value="ACETYLTRANSFERASE"/>
    <property type="match status" value="1"/>
</dbReference>
<evidence type="ECO:0000259" key="3">
    <source>
        <dbReference type="Pfam" id="PF01757"/>
    </source>
</evidence>
<dbReference type="Pfam" id="PF01757">
    <property type="entry name" value="Acyl_transf_3"/>
    <property type="match status" value="1"/>
</dbReference>
<name>A0ABV2NNU0_9HYPH</name>
<keyword evidence="2" id="KW-0812">Transmembrane</keyword>
<dbReference type="GeneID" id="6138323"/>
<evidence type="ECO:0000256" key="2">
    <source>
        <dbReference type="SAM" id="Phobius"/>
    </source>
</evidence>
<comment type="caution">
    <text evidence="4">The sequence shown here is derived from an EMBL/GenBank/DDBJ whole genome shotgun (WGS) entry which is preliminary data.</text>
</comment>
<dbReference type="PANTHER" id="PTHR23028:SF131">
    <property type="entry name" value="BLR2367 PROTEIN"/>
    <property type="match status" value="1"/>
</dbReference>
<reference evidence="4 5" key="1">
    <citation type="submission" date="2024-06" db="EMBL/GenBank/DDBJ databases">
        <title>Genomics of switchgrass bacterial isolates.</title>
        <authorList>
            <person name="Shade A."/>
        </authorList>
    </citation>
    <scope>NUCLEOTIDE SEQUENCE [LARGE SCALE GENOMIC DNA]</scope>
    <source>
        <strain evidence="4 5">PvP084</strain>
    </source>
</reference>
<keyword evidence="5" id="KW-1185">Reference proteome</keyword>
<dbReference type="RefSeq" id="WP_012319259.1">
    <property type="nucleotide sequence ID" value="NZ_BJXP01000035.1"/>
</dbReference>
<keyword evidence="2" id="KW-1133">Transmembrane helix</keyword>
<gene>
    <name evidence="4" type="ORF">ABIC20_005505</name>
</gene>
<protein>
    <submittedName>
        <fullName evidence="4">Peptidoglycan/LPS O-acetylase OafA/YrhL</fullName>
    </submittedName>
</protein>
<feature type="transmembrane region" description="Helical" evidence="2">
    <location>
        <begin position="86"/>
        <end position="103"/>
    </location>
</feature>
<feature type="transmembrane region" description="Helical" evidence="2">
    <location>
        <begin position="226"/>
        <end position="246"/>
    </location>
</feature>
<feature type="transmembrane region" description="Helical" evidence="2">
    <location>
        <begin position="252"/>
        <end position="271"/>
    </location>
</feature>
<sequence length="382" mass="39872">MTLVAIQVLRAAAALMVAWHHARHEAGLLADRGAGPALDPATLLPWWGGVDLFFVISGFVIVHAGGRLAGRPGGRARFLAHRVARVVPLYWLVSLLYLVLALARPDLLGEAAALVRDPVALAASFLFWPAARPDGTVQPLYGLGWTLNYEAAFYALFAAGLGFGRRGAVAWLCGSLAGLVVVGALVPGLPVPLRFWSDPIVLEFAAGAGLALAWGAGFRPSLPARIGLAVLGGLGLALAARVLAGLGEADGFLRPLLVGGPAVLLVAAALGPTRDAPQVARLPSPVRGLVRLGDASYALYLVHPFALRLVREALLRLGLTPALPPWGSMALMLAVSAAAALVVHRLVERPLTRALRRRLDPGAPQNRVRAEPGPVPPGGRAD</sequence>
<keyword evidence="2" id="KW-0472">Membrane</keyword>
<feature type="compositionally biased region" description="Pro residues" evidence="1">
    <location>
        <begin position="373"/>
        <end position="382"/>
    </location>
</feature>
<evidence type="ECO:0000256" key="1">
    <source>
        <dbReference type="SAM" id="MobiDB-lite"/>
    </source>
</evidence>
<dbReference type="InterPro" id="IPR050879">
    <property type="entry name" value="Acyltransferase_3"/>
</dbReference>
<feature type="transmembrane region" description="Helical" evidence="2">
    <location>
        <begin position="330"/>
        <end position="347"/>
    </location>
</feature>
<dbReference type="EMBL" id="JBEPNW010000002">
    <property type="protein sequence ID" value="MET3868196.1"/>
    <property type="molecule type" value="Genomic_DNA"/>
</dbReference>
<dbReference type="InterPro" id="IPR002656">
    <property type="entry name" value="Acyl_transf_3_dom"/>
</dbReference>
<feature type="transmembrane region" description="Helical" evidence="2">
    <location>
        <begin position="140"/>
        <end position="161"/>
    </location>
</feature>
<organism evidence="4 5">
    <name type="scientific">Methylobacterium radiotolerans</name>
    <dbReference type="NCBI Taxonomy" id="31998"/>
    <lineage>
        <taxon>Bacteria</taxon>
        <taxon>Pseudomonadati</taxon>
        <taxon>Pseudomonadota</taxon>
        <taxon>Alphaproteobacteria</taxon>
        <taxon>Hyphomicrobiales</taxon>
        <taxon>Methylobacteriaceae</taxon>
        <taxon>Methylobacterium</taxon>
    </lineage>
</organism>
<feature type="transmembrane region" description="Helical" evidence="2">
    <location>
        <begin position="46"/>
        <end position="65"/>
    </location>
</feature>